<evidence type="ECO:0000313" key="1">
    <source>
        <dbReference type="EMBL" id="MBO8476294.1"/>
    </source>
</evidence>
<name>A0A9D9INQ3_9BACT</name>
<dbReference type="Proteomes" id="UP000823598">
    <property type="component" value="Unassembled WGS sequence"/>
</dbReference>
<sequence length="373" mass="41967">MKLQYKIGGIAAVAVLMASCSMHDPYGDMVNVGDALPTVSLELGTTVVNAGDSVSFKGKYYTDGEHEPDHSEIWVLVSQTESAAATLRLTPSYAYSLSIGGTDTIRASQTVASYPHSEAEWNGHEFELNVKFPTSRTLRQLTWGNISEWDQEKFDSYYPENFSQDFVNTVVTSLTQDSTYYDDLRYVYVNYNFTTDQINGVIANYQNLNQNGELSQLVLTETADKSDIWYTKTTKEVQVEGPGGRPQTEEVPNVIGKYYIELVNGVSVYREVPLDYVAPDGVRLYDVYESSPWLFCRYDDNVGGIVTTVRSNYMPVFKDLISLIPFTDWIYDSVEGQYSVSFSRKYQLGVTFKVFDTDGNIGYTTDAFTIDLN</sequence>
<gene>
    <name evidence="1" type="ORF">IAB88_04810</name>
</gene>
<dbReference type="AlphaFoldDB" id="A0A9D9INQ3"/>
<dbReference type="PROSITE" id="PS51257">
    <property type="entry name" value="PROKAR_LIPOPROTEIN"/>
    <property type="match status" value="1"/>
</dbReference>
<comment type="caution">
    <text evidence="1">The sequence shown here is derived from an EMBL/GenBank/DDBJ whole genome shotgun (WGS) entry which is preliminary data.</text>
</comment>
<proteinExistence type="predicted"/>
<accession>A0A9D9INQ3</accession>
<reference evidence="1" key="2">
    <citation type="journal article" date="2021" name="PeerJ">
        <title>Extensive microbial diversity within the chicken gut microbiome revealed by metagenomics and culture.</title>
        <authorList>
            <person name="Gilroy R."/>
            <person name="Ravi A."/>
            <person name="Getino M."/>
            <person name="Pursley I."/>
            <person name="Horton D.L."/>
            <person name="Alikhan N.F."/>
            <person name="Baker D."/>
            <person name="Gharbi K."/>
            <person name="Hall N."/>
            <person name="Watson M."/>
            <person name="Adriaenssens E.M."/>
            <person name="Foster-Nyarko E."/>
            <person name="Jarju S."/>
            <person name="Secka A."/>
            <person name="Antonio M."/>
            <person name="Oren A."/>
            <person name="Chaudhuri R.R."/>
            <person name="La Ragione R."/>
            <person name="Hildebrand F."/>
            <person name="Pallen M.J."/>
        </authorList>
    </citation>
    <scope>NUCLEOTIDE SEQUENCE</scope>
    <source>
        <strain evidence="1">6919</strain>
    </source>
</reference>
<organism evidence="1 2">
    <name type="scientific">Candidatus Limisoma faecipullorum</name>
    <dbReference type="NCBI Taxonomy" id="2840854"/>
    <lineage>
        <taxon>Bacteria</taxon>
        <taxon>Pseudomonadati</taxon>
        <taxon>Bacteroidota</taxon>
        <taxon>Bacteroidia</taxon>
        <taxon>Bacteroidales</taxon>
        <taxon>Candidatus Limisoma</taxon>
    </lineage>
</organism>
<protein>
    <submittedName>
        <fullName evidence="1">Uncharacterized protein</fullName>
    </submittedName>
</protein>
<dbReference type="EMBL" id="JADIMC010000056">
    <property type="protein sequence ID" value="MBO8476294.1"/>
    <property type="molecule type" value="Genomic_DNA"/>
</dbReference>
<reference evidence="1" key="1">
    <citation type="submission" date="2020-10" db="EMBL/GenBank/DDBJ databases">
        <authorList>
            <person name="Gilroy R."/>
        </authorList>
    </citation>
    <scope>NUCLEOTIDE SEQUENCE</scope>
    <source>
        <strain evidence="1">6919</strain>
    </source>
</reference>
<evidence type="ECO:0000313" key="2">
    <source>
        <dbReference type="Proteomes" id="UP000823598"/>
    </source>
</evidence>